<dbReference type="EMBL" id="QEAS01000023">
    <property type="protein sequence ID" value="PWG78580.1"/>
    <property type="molecule type" value="Genomic_DNA"/>
</dbReference>
<feature type="region of interest" description="Disordered" evidence="1">
    <location>
        <begin position="214"/>
        <end position="249"/>
    </location>
</feature>
<dbReference type="Proteomes" id="UP000245647">
    <property type="component" value="Unassembled WGS sequence"/>
</dbReference>
<dbReference type="PANTHER" id="PTHR31535:SF3">
    <property type="entry name" value="REGULATORY PROTEIN ZESTE"/>
    <property type="match status" value="1"/>
</dbReference>
<name>A0A2U2PB44_9SPHI</name>
<dbReference type="PANTHER" id="PTHR31535">
    <property type="match status" value="1"/>
</dbReference>
<evidence type="ECO:0000256" key="1">
    <source>
        <dbReference type="SAM" id="MobiDB-lite"/>
    </source>
</evidence>
<comment type="caution">
    <text evidence="2">The sequence shown here is derived from an EMBL/GenBank/DDBJ whole genome shotgun (WGS) entry which is preliminary data.</text>
</comment>
<proteinExistence type="predicted"/>
<feature type="compositionally biased region" description="Polar residues" evidence="1">
    <location>
        <begin position="214"/>
        <end position="228"/>
    </location>
</feature>
<feature type="non-terminal residue" evidence="2">
    <location>
        <position position="289"/>
    </location>
</feature>
<keyword evidence="3" id="KW-1185">Reference proteome</keyword>
<accession>A0A2U2PB44</accession>
<evidence type="ECO:0000313" key="2">
    <source>
        <dbReference type="EMBL" id="PWG78580.1"/>
    </source>
</evidence>
<sequence>MFGVHHRSNAPKIDFENLTINPGSVVTATILVTPQAGVVVTQKGLCYSTAPAPTIDGTKTTNGGGNERYYPVISSLTGGAIYYVRPYATIGTVTYYGSEKRMVVFYYTGGSQNFTVPEDAGTAKIRILGAQGGSSYSSSPGLAAGGLGALMEGVFSLTPGSQITFDIGQKGGDGYPFYVVGSGGGGGTFVYSGTTSKIPLIIAGGGGGGIVFNSSQRANGQDGQAGSDGTSGIGYEGASTSGRGQGGYGGSSAYGGAGAGWYSAGTTTSGKDLSGKRNPWLGGNSGSSY</sequence>
<feature type="region of interest" description="Disordered" evidence="1">
    <location>
        <begin position="267"/>
        <end position="289"/>
    </location>
</feature>
<reference evidence="2 3" key="1">
    <citation type="submission" date="2018-04" db="EMBL/GenBank/DDBJ databases">
        <title>Pedobacter chongqingensis sp. nov., isolated from a rottenly hemp rope.</title>
        <authorList>
            <person name="Cai Y."/>
        </authorList>
    </citation>
    <scope>NUCLEOTIDE SEQUENCE [LARGE SCALE GENOMIC DNA]</scope>
    <source>
        <strain evidence="2 3">FJ4-8</strain>
    </source>
</reference>
<evidence type="ECO:0000313" key="3">
    <source>
        <dbReference type="Proteomes" id="UP000245647"/>
    </source>
</evidence>
<gene>
    <name evidence="2" type="ORF">DDR33_21700</name>
</gene>
<organism evidence="2 3">
    <name type="scientific">Pararcticibacter amylolyticus</name>
    <dbReference type="NCBI Taxonomy" id="2173175"/>
    <lineage>
        <taxon>Bacteria</taxon>
        <taxon>Pseudomonadati</taxon>
        <taxon>Bacteroidota</taxon>
        <taxon>Sphingobacteriia</taxon>
        <taxon>Sphingobacteriales</taxon>
        <taxon>Sphingobacteriaceae</taxon>
        <taxon>Pararcticibacter</taxon>
    </lineage>
</organism>
<dbReference type="AlphaFoldDB" id="A0A2U2PB44"/>
<protein>
    <submittedName>
        <fullName evidence="2">Uncharacterized protein</fullName>
    </submittedName>
</protein>